<dbReference type="EMBL" id="FPBA01000001">
    <property type="protein sequence ID" value="SFT33865.1"/>
    <property type="molecule type" value="Genomic_DNA"/>
</dbReference>
<evidence type="ECO:0000256" key="7">
    <source>
        <dbReference type="ARBA" id="ARBA00022989"/>
    </source>
</evidence>
<keyword evidence="6 9" id="KW-0812">Transmembrane</keyword>
<keyword evidence="4 9" id="KW-1003">Cell membrane</keyword>
<dbReference type="PANTHER" id="PTHR30413:SF8">
    <property type="entry name" value="TRANSPORT PERMEASE PROTEIN"/>
    <property type="match status" value="1"/>
</dbReference>
<organism evidence="11 12">
    <name type="scientific">Geodermatophilus amargosae</name>
    <dbReference type="NCBI Taxonomy" id="1296565"/>
    <lineage>
        <taxon>Bacteria</taxon>
        <taxon>Bacillati</taxon>
        <taxon>Actinomycetota</taxon>
        <taxon>Actinomycetes</taxon>
        <taxon>Geodermatophilales</taxon>
        <taxon>Geodermatophilaceae</taxon>
        <taxon>Geodermatophilus</taxon>
    </lineage>
</organism>
<feature type="domain" description="ABC transmembrane type-2" evidence="10">
    <location>
        <begin position="51"/>
        <end position="271"/>
    </location>
</feature>
<dbReference type="Proteomes" id="UP000199546">
    <property type="component" value="Unassembled WGS sequence"/>
</dbReference>
<dbReference type="Pfam" id="PF01061">
    <property type="entry name" value="ABC2_membrane"/>
    <property type="match status" value="1"/>
</dbReference>
<feature type="transmembrane region" description="Helical" evidence="9">
    <location>
        <begin position="193"/>
        <end position="210"/>
    </location>
</feature>
<evidence type="ECO:0000256" key="2">
    <source>
        <dbReference type="ARBA" id="ARBA00007783"/>
    </source>
</evidence>
<comment type="subcellular location">
    <subcellularLocation>
        <location evidence="1">Cell inner membrane</location>
        <topology evidence="1">Multi-pass membrane protein</topology>
    </subcellularLocation>
    <subcellularLocation>
        <location evidence="9">Cell membrane</location>
        <topology evidence="9">Multi-pass membrane protein</topology>
    </subcellularLocation>
</comment>
<gene>
    <name evidence="11" type="ORF">SAMN05660657_00189</name>
</gene>
<evidence type="ECO:0000256" key="1">
    <source>
        <dbReference type="ARBA" id="ARBA00004429"/>
    </source>
</evidence>
<dbReference type="InterPro" id="IPR013525">
    <property type="entry name" value="ABC2_TM"/>
</dbReference>
<evidence type="ECO:0000313" key="12">
    <source>
        <dbReference type="Proteomes" id="UP000199546"/>
    </source>
</evidence>
<feature type="transmembrane region" description="Helical" evidence="9">
    <location>
        <begin position="50"/>
        <end position="72"/>
    </location>
</feature>
<name>A0A1I6X6E6_9ACTN</name>
<dbReference type="AlphaFoldDB" id="A0A1I6X6E6"/>
<evidence type="ECO:0000256" key="4">
    <source>
        <dbReference type="ARBA" id="ARBA00022475"/>
    </source>
</evidence>
<dbReference type="InterPro" id="IPR047817">
    <property type="entry name" value="ABC2_TM_bact-type"/>
</dbReference>
<dbReference type="GO" id="GO:0140359">
    <property type="term" value="F:ABC-type transporter activity"/>
    <property type="evidence" value="ECO:0007669"/>
    <property type="project" value="InterPro"/>
</dbReference>
<evidence type="ECO:0000313" key="11">
    <source>
        <dbReference type="EMBL" id="SFT33865.1"/>
    </source>
</evidence>
<evidence type="ECO:0000259" key="10">
    <source>
        <dbReference type="PROSITE" id="PS51012"/>
    </source>
</evidence>
<keyword evidence="7 9" id="KW-1133">Transmembrane helix</keyword>
<dbReference type="OrthoDB" id="9789409at2"/>
<evidence type="ECO:0000256" key="8">
    <source>
        <dbReference type="ARBA" id="ARBA00023136"/>
    </source>
</evidence>
<feature type="transmembrane region" description="Helical" evidence="9">
    <location>
        <begin position="158"/>
        <end position="181"/>
    </location>
</feature>
<dbReference type="STRING" id="1296565.SAMN05660657_00189"/>
<accession>A0A1I6X6E6</accession>
<evidence type="ECO:0000256" key="6">
    <source>
        <dbReference type="ARBA" id="ARBA00022692"/>
    </source>
</evidence>
<comment type="similarity">
    <text evidence="2 9">Belongs to the ABC-2 integral membrane protein family.</text>
</comment>
<dbReference type="PANTHER" id="PTHR30413">
    <property type="entry name" value="INNER MEMBRANE TRANSPORT PERMEASE"/>
    <property type="match status" value="1"/>
</dbReference>
<evidence type="ECO:0000256" key="9">
    <source>
        <dbReference type="RuleBase" id="RU361157"/>
    </source>
</evidence>
<feature type="transmembrane region" description="Helical" evidence="9">
    <location>
        <begin position="249"/>
        <end position="268"/>
    </location>
</feature>
<dbReference type="GO" id="GO:0005886">
    <property type="term" value="C:plasma membrane"/>
    <property type="evidence" value="ECO:0007669"/>
    <property type="project" value="UniProtKB-SubCell"/>
</dbReference>
<dbReference type="GO" id="GO:0015920">
    <property type="term" value="P:lipopolysaccharide transport"/>
    <property type="evidence" value="ECO:0007669"/>
    <property type="project" value="TreeGrafter"/>
</dbReference>
<reference evidence="12" key="1">
    <citation type="submission" date="2016-10" db="EMBL/GenBank/DDBJ databases">
        <authorList>
            <person name="Varghese N."/>
            <person name="Submissions S."/>
        </authorList>
    </citation>
    <scope>NUCLEOTIDE SEQUENCE [LARGE SCALE GENOMIC DNA]</scope>
    <source>
        <strain evidence="12">DSM 46136</strain>
    </source>
</reference>
<keyword evidence="12" id="KW-1185">Reference proteome</keyword>
<feature type="transmembrane region" description="Helical" evidence="9">
    <location>
        <begin position="124"/>
        <end position="152"/>
    </location>
</feature>
<feature type="transmembrane region" description="Helical" evidence="9">
    <location>
        <begin position="84"/>
        <end position="103"/>
    </location>
</feature>
<keyword evidence="3 9" id="KW-0813">Transport</keyword>
<dbReference type="PROSITE" id="PS51012">
    <property type="entry name" value="ABC_TM2"/>
    <property type="match status" value="1"/>
</dbReference>
<protein>
    <recommendedName>
        <fullName evidence="9">Transport permease protein</fullName>
    </recommendedName>
</protein>
<evidence type="ECO:0000256" key="5">
    <source>
        <dbReference type="ARBA" id="ARBA00022519"/>
    </source>
</evidence>
<proteinExistence type="inferred from homology"/>
<keyword evidence="5" id="KW-0997">Cell inner membrane</keyword>
<sequence>MSSPPLVRPLTVIRPRGARTLVGWAELWAYRDLVYFLTWRDIKVRYKQTALGAAWAVLQPVLTMVVFSIFFGRLAGVPSEGVPYPVFAYTALVPWTFFANAVTQASNSLVAQEAMLTKVYFPRLIVPLAAVLAGLVDVSIAFVVLVGLMLAYGTVPTVAILALPLLVVFAAITALAVGLWLSALNVRYRDVRYTLPFIVQLWLFASPVAYPSSLVPEAWRPLYGVNPMVGVVDGFRWALLGGTESPGSAFLVSVAAVVALLVGGLAYFRRMERSFADAV</sequence>
<keyword evidence="8 9" id="KW-0472">Membrane</keyword>
<evidence type="ECO:0000256" key="3">
    <source>
        <dbReference type="ARBA" id="ARBA00022448"/>
    </source>
</evidence>